<dbReference type="PANTHER" id="PTHR35340">
    <property type="entry name" value="PQQ ENZYME REPEAT PROTEIN-RELATED"/>
    <property type="match status" value="1"/>
</dbReference>
<keyword evidence="1" id="KW-0808">Transferase</keyword>
<keyword evidence="2" id="KW-1185">Reference proteome</keyword>
<dbReference type="AlphaFoldDB" id="A0A498RHL6"/>
<dbReference type="Proteomes" id="UP000277811">
    <property type="component" value="Unassembled WGS sequence"/>
</dbReference>
<name>A0A498RHL6_9FIRM</name>
<proteinExistence type="predicted"/>
<accession>A0A498RHL6</accession>
<sequence>MGMEKARIPSHTSTKNSSSQVWSFVSAPNLHPMKVIINVNRPGTASGLLFVAPYTSYEATMIGQTGALIMDQTGNPVWFRPLDSIFKQNMDFRLQSYKGKPVLTMWQGTISGTQSANPNLPAGDPEPGAYYLILNQNYKLIKKLTAQKGFTADVHEFTITNRNTALFTAVKQVPADLTPYGGPADGYFDNYSIQEVDLQTDQLLFFWNVLTHVDPAGSMLPASSATSSNNIWDCFHVNSVEEGPNNTLLISMRNMWAIYNIDKETGNIIWQLGGKQSDFTFGPNATFSWQHDARHRPGNKISLFDDACCASSSSPPEGPAHGLILQLDFRNMTADVDRTYYHNPNLIVESQGNVQKLSNGNQFVGWGQNPYLSEFGNAGNTKKNPSLNFLYDMRFPNQNMSYRAFKNKWVGLPCYPPSIAVNQTCEDAAIVYASWNGSTETVAWQVLAGPWPNRLSVVVNSTPRTGFETDIDVNSAGPYFQVNALNSSGQIIGISRIAHADEWQY</sequence>
<dbReference type="InterPro" id="IPR039535">
    <property type="entry name" value="ASST-like"/>
</dbReference>
<dbReference type="EMBL" id="UPPP01000127">
    <property type="protein sequence ID" value="VBB09582.1"/>
    <property type="molecule type" value="Genomic_DNA"/>
</dbReference>
<dbReference type="GO" id="GO:0016740">
    <property type="term" value="F:transferase activity"/>
    <property type="evidence" value="ECO:0007669"/>
    <property type="project" value="UniProtKB-KW"/>
</dbReference>
<evidence type="ECO:0000313" key="1">
    <source>
        <dbReference type="EMBL" id="VBB09582.1"/>
    </source>
</evidence>
<reference evidence="1 2" key="1">
    <citation type="submission" date="2018-06" db="EMBL/GenBank/DDBJ databases">
        <authorList>
            <person name="Strepis N."/>
        </authorList>
    </citation>
    <scope>NUCLEOTIDE SEQUENCE [LARGE SCALE GENOMIC DNA]</scope>
    <source>
        <strain evidence="1">LUCI</strain>
    </source>
</reference>
<protein>
    <submittedName>
        <fullName evidence="1">Arylsulfotransferase (Asst)</fullName>
    </submittedName>
</protein>
<dbReference type="Pfam" id="PF14269">
    <property type="entry name" value="Arylsulfotran_2"/>
    <property type="match status" value="1"/>
</dbReference>
<dbReference type="PANTHER" id="PTHR35340:SF6">
    <property type="entry name" value="ASST-DOMAIN-CONTAINING PROTEIN"/>
    <property type="match status" value="1"/>
</dbReference>
<gene>
    <name evidence="1" type="ORF">LUCI_4877</name>
</gene>
<dbReference type="RefSeq" id="WP_207858407.1">
    <property type="nucleotide sequence ID" value="NZ_UPPP01000127.1"/>
</dbReference>
<dbReference type="InterPro" id="IPR053143">
    <property type="entry name" value="Arylsulfate_ST"/>
</dbReference>
<evidence type="ECO:0000313" key="2">
    <source>
        <dbReference type="Proteomes" id="UP000277811"/>
    </source>
</evidence>
<organism evidence="1 2">
    <name type="scientific">Lucifera butyrica</name>
    <dbReference type="NCBI Taxonomy" id="1351585"/>
    <lineage>
        <taxon>Bacteria</taxon>
        <taxon>Bacillati</taxon>
        <taxon>Bacillota</taxon>
        <taxon>Negativicutes</taxon>
        <taxon>Veillonellales</taxon>
        <taxon>Veillonellaceae</taxon>
        <taxon>Lucifera</taxon>
    </lineage>
</organism>